<evidence type="ECO:0000313" key="2">
    <source>
        <dbReference type="Proteomes" id="UP000606974"/>
    </source>
</evidence>
<comment type="caution">
    <text evidence="1">The sequence shown here is derived from an EMBL/GenBank/DDBJ whole genome shotgun (WGS) entry which is preliminary data.</text>
</comment>
<gene>
    <name evidence="1" type="ORF">GJ744_012181</name>
</gene>
<evidence type="ECO:0000313" key="1">
    <source>
        <dbReference type="EMBL" id="KAF7506201.1"/>
    </source>
</evidence>
<sequence length="52" mass="5966">MGQGLFPMQATSSEHIEDMISNVPFKYFVLRITATAAARDVFEKYQRLLIET</sequence>
<dbReference type="Proteomes" id="UP000606974">
    <property type="component" value="Unassembled WGS sequence"/>
</dbReference>
<proteinExistence type="predicted"/>
<reference evidence="1" key="1">
    <citation type="submission" date="2020-02" db="EMBL/GenBank/DDBJ databases">
        <authorList>
            <person name="Palmer J.M."/>
        </authorList>
    </citation>
    <scope>NUCLEOTIDE SEQUENCE</scope>
    <source>
        <strain evidence="1">EPUS1.4</strain>
        <tissue evidence="1">Thallus</tissue>
    </source>
</reference>
<dbReference type="EMBL" id="JAACFV010000092">
    <property type="protein sequence ID" value="KAF7506201.1"/>
    <property type="molecule type" value="Genomic_DNA"/>
</dbReference>
<dbReference type="OrthoDB" id="10267950at2759"/>
<protein>
    <submittedName>
        <fullName evidence="1">Uncharacterized protein</fullName>
    </submittedName>
</protein>
<name>A0A8H7E4C5_9EURO</name>
<accession>A0A8H7E4C5</accession>
<organism evidence="1 2">
    <name type="scientific">Endocarpon pusillum</name>
    <dbReference type="NCBI Taxonomy" id="364733"/>
    <lineage>
        <taxon>Eukaryota</taxon>
        <taxon>Fungi</taxon>
        <taxon>Dikarya</taxon>
        <taxon>Ascomycota</taxon>
        <taxon>Pezizomycotina</taxon>
        <taxon>Eurotiomycetes</taxon>
        <taxon>Chaetothyriomycetidae</taxon>
        <taxon>Verrucariales</taxon>
        <taxon>Verrucariaceae</taxon>
        <taxon>Endocarpon</taxon>
    </lineage>
</organism>
<dbReference type="AlphaFoldDB" id="A0A8H7E4C5"/>
<keyword evidence="2" id="KW-1185">Reference proteome</keyword>